<comment type="caution">
    <text evidence="2">The sequence shown here is derived from an EMBL/GenBank/DDBJ whole genome shotgun (WGS) entry which is preliminary data.</text>
</comment>
<gene>
    <name evidence="2" type="ORF">LCGC14_1471770</name>
</gene>
<protein>
    <submittedName>
        <fullName evidence="2">Uncharacterized protein</fullName>
    </submittedName>
</protein>
<feature type="coiled-coil region" evidence="1">
    <location>
        <begin position="72"/>
        <end position="99"/>
    </location>
</feature>
<reference evidence="2" key="1">
    <citation type="journal article" date="2015" name="Nature">
        <title>Complex archaea that bridge the gap between prokaryotes and eukaryotes.</title>
        <authorList>
            <person name="Spang A."/>
            <person name="Saw J.H."/>
            <person name="Jorgensen S.L."/>
            <person name="Zaremba-Niedzwiedzka K."/>
            <person name="Martijn J."/>
            <person name="Lind A.E."/>
            <person name="van Eijk R."/>
            <person name="Schleper C."/>
            <person name="Guy L."/>
            <person name="Ettema T.J."/>
        </authorList>
    </citation>
    <scope>NUCLEOTIDE SEQUENCE</scope>
</reference>
<sequence>MSRKSIIAEIRKERERQVRKEGWSKRHDNAHDEAELSKAAGCYANRALSPKSDITPRNWPWAPDWWKPKTPKRNLIRAAALIVAELERLERSKAQAKGEG</sequence>
<keyword evidence="1" id="KW-0175">Coiled coil</keyword>
<evidence type="ECO:0000313" key="2">
    <source>
        <dbReference type="EMBL" id="KKM67371.1"/>
    </source>
</evidence>
<dbReference type="AlphaFoldDB" id="A0A0F9JY52"/>
<proteinExistence type="predicted"/>
<accession>A0A0F9JY52</accession>
<dbReference type="EMBL" id="LAZR01010360">
    <property type="protein sequence ID" value="KKM67371.1"/>
    <property type="molecule type" value="Genomic_DNA"/>
</dbReference>
<organism evidence="2">
    <name type="scientific">marine sediment metagenome</name>
    <dbReference type="NCBI Taxonomy" id="412755"/>
    <lineage>
        <taxon>unclassified sequences</taxon>
        <taxon>metagenomes</taxon>
        <taxon>ecological metagenomes</taxon>
    </lineage>
</organism>
<name>A0A0F9JY52_9ZZZZ</name>
<evidence type="ECO:0000256" key="1">
    <source>
        <dbReference type="SAM" id="Coils"/>
    </source>
</evidence>